<comment type="caution">
    <text evidence="1">The sequence shown here is derived from an EMBL/GenBank/DDBJ whole genome shotgun (WGS) entry which is preliminary data.</text>
</comment>
<evidence type="ECO:0000313" key="2">
    <source>
        <dbReference type="Proteomes" id="UP000602260"/>
    </source>
</evidence>
<dbReference type="EMBL" id="JACOPN010000008">
    <property type="protein sequence ID" value="MBC5717927.1"/>
    <property type="molecule type" value="Genomic_DNA"/>
</dbReference>
<keyword evidence="2" id="KW-1185">Reference proteome</keyword>
<proteinExistence type="predicted"/>
<gene>
    <name evidence="1" type="ORF">H8S55_11480</name>
</gene>
<accession>A0A8J6J6T3</accession>
<dbReference type="AlphaFoldDB" id="A0A8J6J6T3"/>
<name>A0A8J6J6T3_9FIRM</name>
<protein>
    <submittedName>
        <fullName evidence="1">Uncharacterized protein</fullName>
    </submittedName>
</protein>
<dbReference type="Proteomes" id="UP000602260">
    <property type="component" value="Unassembled WGS sequence"/>
</dbReference>
<organism evidence="1 2">
    <name type="scientific">Flintibacter faecis</name>
    <dbReference type="NCBI Taxonomy" id="2763047"/>
    <lineage>
        <taxon>Bacteria</taxon>
        <taxon>Bacillati</taxon>
        <taxon>Bacillota</taxon>
        <taxon>Clostridia</taxon>
        <taxon>Eubacteriales</taxon>
        <taxon>Flintibacter</taxon>
    </lineage>
</organism>
<evidence type="ECO:0000313" key="1">
    <source>
        <dbReference type="EMBL" id="MBC5717927.1"/>
    </source>
</evidence>
<sequence>MKTTFINLMIADKGKKTRAGMNSYPCSIHRIFSIEIITPNYITHLNHVVRIIIVWSEFNTRPWENPALSMVLAS</sequence>
<reference evidence="1" key="1">
    <citation type="submission" date="2020-08" db="EMBL/GenBank/DDBJ databases">
        <title>Genome public.</title>
        <authorList>
            <person name="Liu C."/>
            <person name="Sun Q."/>
        </authorList>
    </citation>
    <scope>NUCLEOTIDE SEQUENCE</scope>
    <source>
        <strain evidence="1">BX5</strain>
    </source>
</reference>